<dbReference type="SMART" id="SM00360">
    <property type="entry name" value="RRM"/>
    <property type="match status" value="1"/>
</dbReference>
<dbReference type="Gene3D" id="3.50.50.60">
    <property type="entry name" value="FAD/NAD(P)-binding domain"/>
    <property type="match status" value="1"/>
</dbReference>
<dbReference type="InterPro" id="IPR012677">
    <property type="entry name" value="Nucleotide-bd_a/b_plait_sf"/>
</dbReference>
<dbReference type="Gene3D" id="3.90.660.10">
    <property type="match status" value="1"/>
</dbReference>
<keyword evidence="1" id="KW-0694">RNA-binding</keyword>
<dbReference type="Proteomes" id="UP000013827">
    <property type="component" value="Unassembled WGS sequence"/>
</dbReference>
<proteinExistence type="predicted"/>
<feature type="compositionally biased region" description="Gly residues" evidence="2">
    <location>
        <begin position="550"/>
        <end position="568"/>
    </location>
</feature>
<dbReference type="PROSITE" id="PS50102">
    <property type="entry name" value="RRM"/>
    <property type="match status" value="1"/>
</dbReference>
<dbReference type="InterPro" id="IPR000504">
    <property type="entry name" value="RRM_dom"/>
</dbReference>
<dbReference type="InterPro" id="IPR036188">
    <property type="entry name" value="FAD/NAD-bd_sf"/>
</dbReference>
<dbReference type="OMA" id="MQLCSLW"/>
<dbReference type="RefSeq" id="XP_005780736.1">
    <property type="nucleotide sequence ID" value="XM_005780679.1"/>
</dbReference>
<dbReference type="EnsemblProtists" id="EOD28307">
    <property type="protein sequence ID" value="EOD28307"/>
    <property type="gene ID" value="EMIHUDRAFT_114233"/>
</dbReference>
<keyword evidence="5" id="KW-1185">Reference proteome</keyword>
<evidence type="ECO:0000313" key="5">
    <source>
        <dbReference type="Proteomes" id="UP000013827"/>
    </source>
</evidence>
<dbReference type="CDD" id="cd00590">
    <property type="entry name" value="RRM_SF"/>
    <property type="match status" value="1"/>
</dbReference>
<reference evidence="4" key="2">
    <citation type="submission" date="2024-10" db="UniProtKB">
        <authorList>
            <consortium name="EnsemblProtists"/>
        </authorList>
    </citation>
    <scope>IDENTIFICATION</scope>
</reference>
<dbReference type="Pfam" id="PF00076">
    <property type="entry name" value="RRM_1"/>
    <property type="match status" value="1"/>
</dbReference>
<sequence length="576" mass="58892">MPLAPALTQSTPQRTAVIGGGIAGLACARRLQQLGHEAVCFDTGKHAPGGRCSSRTWPGGATVDHAAQYATARSASFSALMKELETEGLVKQWPARVVALEGGAAAVPVEGDAVRYVGADGMGGIAAALARGLDVRQDVWVPPNGGITYESDGMWRLRLPSGAGDDCRFDAVVIAHNGKCAERLTSSVPARDVHSLLRTRFAASLPGGGREGGGVFTLNSVYSLAFEAPAGVMPSDFDAAEVRGGPLRWLANNAAKYAPADGGGEVWTALSTGAFGKAHKVPQEQLAGTEAEAEVTAKLLRAVEAAVGLEPEALKPLRTRLQLWGAALPLCRWDDPYVWDAEHRIGIAGDWCAASAEHAATVEGAFSRGAAPVPRAFSRSLLGALLGAFLSGEALANHLAATPAQPAGLSLGADGGRFVPIEGAFGGAPGQPSWVQPAEAGGGRGGGRGGGGRGGGGGGGKRYFAQRLFVHNLPYEWGEARLVDEIEACAGRRSVSAAQVLTSADGLSRGMAKVRMETAEAASEAVRSLDGKTLGGRALRVSLEERRDGGGGGVGRGGGRGRGNGGGRAGRRGGRA</sequence>
<dbReference type="PaxDb" id="2903-EOD28307"/>
<evidence type="ECO:0000256" key="2">
    <source>
        <dbReference type="SAM" id="MobiDB-lite"/>
    </source>
</evidence>
<feature type="region of interest" description="Disordered" evidence="2">
    <location>
        <begin position="539"/>
        <end position="576"/>
    </location>
</feature>
<evidence type="ECO:0000256" key="1">
    <source>
        <dbReference type="PROSITE-ProRule" id="PRU00176"/>
    </source>
</evidence>
<name>A0A0D3JXS2_EMIH1</name>
<dbReference type="InterPro" id="IPR035979">
    <property type="entry name" value="RBD_domain_sf"/>
</dbReference>
<feature type="domain" description="RRM" evidence="3">
    <location>
        <begin position="466"/>
        <end position="546"/>
    </location>
</feature>
<organism evidence="4 5">
    <name type="scientific">Emiliania huxleyi (strain CCMP1516)</name>
    <dbReference type="NCBI Taxonomy" id="280463"/>
    <lineage>
        <taxon>Eukaryota</taxon>
        <taxon>Haptista</taxon>
        <taxon>Haptophyta</taxon>
        <taxon>Prymnesiophyceae</taxon>
        <taxon>Isochrysidales</taxon>
        <taxon>Noelaerhabdaceae</taxon>
        <taxon>Emiliania</taxon>
    </lineage>
</organism>
<dbReference type="eggNOG" id="ENOG502QQW4">
    <property type="taxonomic scope" value="Eukaryota"/>
</dbReference>
<dbReference type="PANTHER" id="PTHR16128:SF5">
    <property type="entry name" value="FAD_NAD(P)-BINDING OXIDOREDUCTASE FAMILY PROTEIN"/>
    <property type="match status" value="1"/>
</dbReference>
<protein>
    <recommendedName>
        <fullName evidence="3">RRM domain-containing protein</fullName>
    </recommendedName>
</protein>
<feature type="region of interest" description="Disordered" evidence="2">
    <location>
        <begin position="438"/>
        <end position="458"/>
    </location>
</feature>
<evidence type="ECO:0000313" key="4">
    <source>
        <dbReference type="EnsemblProtists" id="EOD28307"/>
    </source>
</evidence>
<dbReference type="HOGENOM" id="CLU_473667_0_0_1"/>
<dbReference type="GO" id="GO:0003723">
    <property type="term" value="F:RNA binding"/>
    <property type="evidence" value="ECO:0007669"/>
    <property type="project" value="UniProtKB-UniRule"/>
</dbReference>
<reference evidence="5" key="1">
    <citation type="journal article" date="2013" name="Nature">
        <title>Pan genome of the phytoplankton Emiliania underpins its global distribution.</title>
        <authorList>
            <person name="Read B.A."/>
            <person name="Kegel J."/>
            <person name="Klute M.J."/>
            <person name="Kuo A."/>
            <person name="Lefebvre S.C."/>
            <person name="Maumus F."/>
            <person name="Mayer C."/>
            <person name="Miller J."/>
            <person name="Monier A."/>
            <person name="Salamov A."/>
            <person name="Young J."/>
            <person name="Aguilar M."/>
            <person name="Claverie J.M."/>
            <person name="Frickenhaus S."/>
            <person name="Gonzalez K."/>
            <person name="Herman E.K."/>
            <person name="Lin Y.C."/>
            <person name="Napier J."/>
            <person name="Ogata H."/>
            <person name="Sarno A.F."/>
            <person name="Shmutz J."/>
            <person name="Schroeder D."/>
            <person name="de Vargas C."/>
            <person name="Verret F."/>
            <person name="von Dassow P."/>
            <person name="Valentin K."/>
            <person name="Van de Peer Y."/>
            <person name="Wheeler G."/>
            <person name="Dacks J.B."/>
            <person name="Delwiche C.F."/>
            <person name="Dyhrman S.T."/>
            <person name="Glockner G."/>
            <person name="John U."/>
            <person name="Richards T."/>
            <person name="Worden A.Z."/>
            <person name="Zhang X."/>
            <person name="Grigoriev I.V."/>
            <person name="Allen A.E."/>
            <person name="Bidle K."/>
            <person name="Borodovsky M."/>
            <person name="Bowler C."/>
            <person name="Brownlee C."/>
            <person name="Cock J.M."/>
            <person name="Elias M."/>
            <person name="Gladyshev V.N."/>
            <person name="Groth M."/>
            <person name="Guda C."/>
            <person name="Hadaegh A."/>
            <person name="Iglesias-Rodriguez M.D."/>
            <person name="Jenkins J."/>
            <person name="Jones B.M."/>
            <person name="Lawson T."/>
            <person name="Leese F."/>
            <person name="Lindquist E."/>
            <person name="Lobanov A."/>
            <person name="Lomsadze A."/>
            <person name="Malik S.B."/>
            <person name="Marsh M.E."/>
            <person name="Mackinder L."/>
            <person name="Mock T."/>
            <person name="Mueller-Roeber B."/>
            <person name="Pagarete A."/>
            <person name="Parker M."/>
            <person name="Probert I."/>
            <person name="Quesneville H."/>
            <person name="Raines C."/>
            <person name="Rensing S.A."/>
            <person name="Riano-Pachon D.M."/>
            <person name="Richier S."/>
            <person name="Rokitta S."/>
            <person name="Shiraiwa Y."/>
            <person name="Soanes D.M."/>
            <person name="van der Giezen M."/>
            <person name="Wahlund T.M."/>
            <person name="Williams B."/>
            <person name="Wilson W."/>
            <person name="Wolfe G."/>
            <person name="Wurch L.L."/>
        </authorList>
    </citation>
    <scope>NUCLEOTIDE SEQUENCE</scope>
</reference>
<dbReference type="SUPFAM" id="SSF54928">
    <property type="entry name" value="RNA-binding domain, RBD"/>
    <property type="match status" value="1"/>
</dbReference>
<dbReference type="Pfam" id="PF13450">
    <property type="entry name" value="NAD_binding_8"/>
    <property type="match status" value="1"/>
</dbReference>
<dbReference type="PANTHER" id="PTHR16128">
    <property type="entry name" value="FAD/NAD(P)-BINDING OXIDOREDUCTASE FAMILY PROTEIN"/>
    <property type="match status" value="1"/>
</dbReference>
<accession>A0A0D3JXS2</accession>
<dbReference type="AlphaFoldDB" id="A0A0D3JXS2"/>
<dbReference type="Gene3D" id="3.30.70.330">
    <property type="match status" value="1"/>
</dbReference>
<dbReference type="GeneID" id="17273852"/>
<feature type="compositionally biased region" description="Gly residues" evidence="2">
    <location>
        <begin position="440"/>
        <end position="458"/>
    </location>
</feature>
<dbReference type="KEGG" id="ehx:EMIHUDRAFT_114233"/>
<dbReference type="SUPFAM" id="SSF51905">
    <property type="entry name" value="FAD/NAD(P)-binding domain"/>
    <property type="match status" value="1"/>
</dbReference>
<evidence type="ECO:0000259" key="3">
    <source>
        <dbReference type="PROSITE" id="PS50102"/>
    </source>
</evidence>